<dbReference type="Proteomes" id="UP000007646">
    <property type="component" value="Unassembled WGS sequence"/>
</dbReference>
<organism evidence="5 6">
    <name type="scientific">Loxodonta africana</name>
    <name type="common">African elephant</name>
    <dbReference type="NCBI Taxonomy" id="9785"/>
    <lineage>
        <taxon>Eukaryota</taxon>
        <taxon>Metazoa</taxon>
        <taxon>Chordata</taxon>
        <taxon>Craniata</taxon>
        <taxon>Vertebrata</taxon>
        <taxon>Euteleostomi</taxon>
        <taxon>Mammalia</taxon>
        <taxon>Eutheria</taxon>
        <taxon>Afrotheria</taxon>
        <taxon>Proboscidea</taxon>
        <taxon>Elephantidae</taxon>
        <taxon>Loxodonta</taxon>
    </lineage>
</organism>
<dbReference type="STRING" id="9785.ENSLAFP00000022550"/>
<dbReference type="InterPro" id="IPR036179">
    <property type="entry name" value="Ig-like_dom_sf"/>
</dbReference>
<sequence>MKPRSPNPRPFYSGLRSVQFIQGVAGETLTVTCWYLNKGGQYEAKVWCKANSDGCEYLIVISKPRTLVQDTQYMIWDDPDSGFLNITMNKLTEQDSGTYWCGIVNTSANSVTKIREISLEVSPGYGPRWAYTDIPTHTDNCFLCQ</sequence>
<evidence type="ECO:0000256" key="1">
    <source>
        <dbReference type="ARBA" id="ARBA00022729"/>
    </source>
</evidence>
<dbReference type="Ensembl" id="ENSLAFT00000027251.1">
    <property type="protein sequence ID" value="ENSLAFP00000022550.1"/>
    <property type="gene ID" value="ENSLAFG00000032071.1"/>
</dbReference>
<name>G3U3Z2_LOXAF</name>
<reference evidence="5" key="2">
    <citation type="submission" date="2025-08" db="UniProtKB">
        <authorList>
            <consortium name="Ensembl"/>
        </authorList>
    </citation>
    <scope>IDENTIFICATION</scope>
    <source>
        <strain evidence="5">Isolate ISIS603380</strain>
    </source>
</reference>
<reference evidence="5" key="3">
    <citation type="submission" date="2025-09" db="UniProtKB">
        <authorList>
            <consortium name="Ensembl"/>
        </authorList>
    </citation>
    <scope>IDENTIFICATION</scope>
    <source>
        <strain evidence="5">Isolate ISIS603380</strain>
    </source>
</reference>
<dbReference type="SUPFAM" id="SSF48726">
    <property type="entry name" value="Immunoglobulin"/>
    <property type="match status" value="1"/>
</dbReference>
<dbReference type="PANTHER" id="PTHR16423">
    <property type="entry name" value="TREM-LIKE TRANSCRIPT PROTEIN"/>
    <property type="match status" value="1"/>
</dbReference>
<accession>G3U3Z2</accession>
<dbReference type="InterPro" id="IPR003599">
    <property type="entry name" value="Ig_sub"/>
</dbReference>
<evidence type="ECO:0000313" key="5">
    <source>
        <dbReference type="Ensembl" id="ENSLAFP00000022550.1"/>
    </source>
</evidence>
<evidence type="ECO:0000259" key="4">
    <source>
        <dbReference type="PROSITE" id="PS50835"/>
    </source>
</evidence>
<evidence type="ECO:0000256" key="2">
    <source>
        <dbReference type="ARBA" id="ARBA00023157"/>
    </source>
</evidence>
<evidence type="ECO:0000256" key="3">
    <source>
        <dbReference type="ARBA" id="ARBA00023319"/>
    </source>
</evidence>
<keyword evidence="3" id="KW-0393">Immunoglobulin domain</keyword>
<dbReference type="Pfam" id="PF07686">
    <property type="entry name" value="V-set"/>
    <property type="match status" value="1"/>
</dbReference>
<keyword evidence="6" id="KW-1185">Reference proteome</keyword>
<dbReference type="GO" id="GO:0038023">
    <property type="term" value="F:signaling receptor activity"/>
    <property type="evidence" value="ECO:0007669"/>
    <property type="project" value="TreeGrafter"/>
</dbReference>
<dbReference type="GO" id="GO:0034157">
    <property type="term" value="P:positive regulation of toll-like receptor 7 signaling pathway"/>
    <property type="evidence" value="ECO:0007669"/>
    <property type="project" value="TreeGrafter"/>
</dbReference>
<dbReference type="InterPro" id="IPR013783">
    <property type="entry name" value="Ig-like_fold"/>
</dbReference>
<dbReference type="InterPro" id="IPR052314">
    <property type="entry name" value="Immune_rcpt_domain"/>
</dbReference>
<dbReference type="InterPro" id="IPR007110">
    <property type="entry name" value="Ig-like_dom"/>
</dbReference>
<feature type="domain" description="Ig-like" evidence="4">
    <location>
        <begin position="10"/>
        <end position="118"/>
    </location>
</feature>
<evidence type="ECO:0000313" key="6">
    <source>
        <dbReference type="Proteomes" id="UP000007646"/>
    </source>
</evidence>
<protein>
    <recommendedName>
        <fullName evidence="4">Ig-like domain-containing protein</fullName>
    </recommendedName>
</protein>
<keyword evidence="1" id="KW-0732">Signal</keyword>
<dbReference type="eggNOG" id="ENOG502TDTJ">
    <property type="taxonomic scope" value="Eukaryota"/>
</dbReference>
<dbReference type="SMART" id="SM00409">
    <property type="entry name" value="IG"/>
    <property type="match status" value="1"/>
</dbReference>
<dbReference type="PROSITE" id="PS50835">
    <property type="entry name" value="IG_LIKE"/>
    <property type="match status" value="1"/>
</dbReference>
<proteinExistence type="predicted"/>
<dbReference type="GO" id="GO:0009986">
    <property type="term" value="C:cell surface"/>
    <property type="evidence" value="ECO:0007669"/>
    <property type="project" value="TreeGrafter"/>
</dbReference>
<keyword evidence="2" id="KW-1015">Disulfide bond</keyword>
<dbReference type="InterPro" id="IPR013106">
    <property type="entry name" value="Ig_V-set"/>
</dbReference>
<dbReference type="CDD" id="cd05716">
    <property type="entry name" value="IgV_pIgR_like"/>
    <property type="match status" value="1"/>
</dbReference>
<dbReference type="Gene3D" id="2.60.40.10">
    <property type="entry name" value="Immunoglobulins"/>
    <property type="match status" value="1"/>
</dbReference>
<reference evidence="5 6" key="1">
    <citation type="submission" date="2009-06" db="EMBL/GenBank/DDBJ databases">
        <title>The Genome Sequence of Loxodonta africana (African elephant).</title>
        <authorList>
            <person name="Di Palma F."/>
            <person name="Heiman D."/>
            <person name="Young S."/>
            <person name="Johnson J."/>
            <person name="Lander E.S."/>
            <person name="Lindblad-Toh K."/>
        </authorList>
    </citation>
    <scope>NUCLEOTIDE SEQUENCE [LARGE SCALE GENOMIC DNA]</scope>
    <source>
        <strain evidence="5 6">Isolate ISIS603380</strain>
    </source>
</reference>
<dbReference type="AlphaFoldDB" id="G3U3Z2"/>
<dbReference type="GeneTree" id="ENSGT00940000153835"/>
<dbReference type="InParanoid" id="G3U3Z2"/>
<dbReference type="PANTHER" id="PTHR16423:SF9">
    <property type="entry name" value="TREM-LIKE TRANSCRIPT 4 PROTEIN"/>
    <property type="match status" value="1"/>
</dbReference>
<dbReference type="HOGENOM" id="CLU_1791282_0_0_1"/>